<protein>
    <submittedName>
        <fullName evidence="1">Uncharacterized protein</fullName>
    </submittedName>
</protein>
<comment type="caution">
    <text evidence="1">The sequence shown here is derived from an EMBL/GenBank/DDBJ whole genome shotgun (WGS) entry which is preliminary data.</text>
</comment>
<evidence type="ECO:0000313" key="2">
    <source>
        <dbReference type="Proteomes" id="UP001141259"/>
    </source>
</evidence>
<reference evidence="1" key="1">
    <citation type="submission" date="2022-08" db="EMBL/GenBank/DDBJ databases">
        <authorList>
            <person name="Tistechok S."/>
            <person name="Samborskyy M."/>
            <person name="Roman I."/>
        </authorList>
    </citation>
    <scope>NUCLEOTIDE SEQUENCE</scope>
    <source>
        <strain evidence="1">DSM 103496</strain>
    </source>
</reference>
<dbReference type="Proteomes" id="UP001141259">
    <property type="component" value="Unassembled WGS sequence"/>
</dbReference>
<evidence type="ECO:0000313" key="1">
    <source>
        <dbReference type="EMBL" id="MCS7479852.1"/>
    </source>
</evidence>
<name>A0A9X3AG99_9PSEU</name>
<dbReference type="RefSeq" id="WP_259625350.1">
    <property type="nucleotide sequence ID" value="NZ_JANYMP010000011.1"/>
</dbReference>
<proteinExistence type="predicted"/>
<keyword evidence="2" id="KW-1185">Reference proteome</keyword>
<organism evidence="1 2">
    <name type="scientific">Umezawaea endophytica</name>
    <dbReference type="NCBI Taxonomy" id="1654476"/>
    <lineage>
        <taxon>Bacteria</taxon>
        <taxon>Bacillati</taxon>
        <taxon>Actinomycetota</taxon>
        <taxon>Actinomycetes</taxon>
        <taxon>Pseudonocardiales</taxon>
        <taxon>Pseudonocardiaceae</taxon>
        <taxon>Umezawaea</taxon>
    </lineage>
</organism>
<sequence>MSGKTVVELDIFSGRPNPTWTLPDAEATAFRERLDALAGTASGQVANNLGYRGFVVRTGDEVVTVQRGLVRRADGGTTTYGTDPNRDLEQWLLDSGKSSLDPDLVTTVEHELGG</sequence>
<gene>
    <name evidence="1" type="ORF">NZH93_23565</name>
</gene>
<dbReference type="EMBL" id="JANYMP010000011">
    <property type="protein sequence ID" value="MCS7479852.1"/>
    <property type="molecule type" value="Genomic_DNA"/>
</dbReference>
<accession>A0A9X3AG99</accession>
<dbReference type="AlphaFoldDB" id="A0A9X3AG99"/>